<evidence type="ECO:0000313" key="1">
    <source>
        <dbReference type="EMBL" id="HAN29753.1"/>
    </source>
</evidence>
<reference evidence="1 2" key="1">
    <citation type="journal article" date="2018" name="Nat. Biotechnol.">
        <title>A standardized bacterial taxonomy based on genome phylogeny substantially revises the tree of life.</title>
        <authorList>
            <person name="Parks D.H."/>
            <person name="Chuvochina M."/>
            <person name="Waite D.W."/>
            <person name="Rinke C."/>
            <person name="Skarshewski A."/>
            <person name="Chaumeil P.A."/>
            <person name="Hugenholtz P."/>
        </authorList>
    </citation>
    <scope>NUCLEOTIDE SEQUENCE [LARGE SCALE GENOMIC DNA]</scope>
    <source>
        <strain evidence="1">UBA9158</strain>
    </source>
</reference>
<organism evidence="1 2">
    <name type="scientific">Haliea salexigens</name>
    <dbReference type="NCBI Taxonomy" id="287487"/>
    <lineage>
        <taxon>Bacteria</taxon>
        <taxon>Pseudomonadati</taxon>
        <taxon>Pseudomonadota</taxon>
        <taxon>Gammaproteobacteria</taxon>
        <taxon>Cellvibrionales</taxon>
        <taxon>Halieaceae</taxon>
        <taxon>Haliea</taxon>
    </lineage>
</organism>
<dbReference type="GO" id="GO:0016301">
    <property type="term" value="F:kinase activity"/>
    <property type="evidence" value="ECO:0007669"/>
    <property type="project" value="UniProtKB-KW"/>
</dbReference>
<name>A0A3C1KTB1_9GAMM</name>
<proteinExistence type="predicted"/>
<accession>A0A3C1KTB1</accession>
<dbReference type="AlphaFoldDB" id="A0A3C1KTB1"/>
<keyword evidence="1" id="KW-0808">Transferase</keyword>
<dbReference type="EMBL" id="DMND01000256">
    <property type="protein sequence ID" value="HAN29753.1"/>
    <property type="molecule type" value="Genomic_DNA"/>
</dbReference>
<dbReference type="STRING" id="1121937.GCA_000423125_02228"/>
<sequence>MDVSDILSPLNAAQREAVADESPNLLVLA</sequence>
<evidence type="ECO:0000313" key="2">
    <source>
        <dbReference type="Proteomes" id="UP000259273"/>
    </source>
</evidence>
<protein>
    <submittedName>
        <fullName evidence="1">Glucokinase</fullName>
    </submittedName>
</protein>
<keyword evidence="1" id="KW-0418">Kinase</keyword>
<dbReference type="Proteomes" id="UP000259273">
    <property type="component" value="Unassembled WGS sequence"/>
</dbReference>
<feature type="non-terminal residue" evidence="1">
    <location>
        <position position="29"/>
    </location>
</feature>
<gene>
    <name evidence="1" type="ORF">DCP75_18935</name>
</gene>
<comment type="caution">
    <text evidence="1">The sequence shown here is derived from an EMBL/GenBank/DDBJ whole genome shotgun (WGS) entry which is preliminary data.</text>
</comment>